<feature type="compositionally biased region" description="Acidic residues" evidence="1">
    <location>
        <begin position="108"/>
        <end position="124"/>
    </location>
</feature>
<reference evidence="2 3" key="1">
    <citation type="journal article" date="2010" name="J. Bacteriol.">
        <title>Biochemical characterization of a novel indole prenyltransferase from Streptomyces sp. SN-593.</title>
        <authorList>
            <person name="Takahashi S."/>
            <person name="Takagi H."/>
            <person name="Toyoda A."/>
            <person name="Uramoto M."/>
            <person name="Nogawa T."/>
            <person name="Ueki M."/>
            <person name="Sakaki Y."/>
            <person name="Osada H."/>
        </authorList>
    </citation>
    <scope>NUCLEOTIDE SEQUENCE [LARGE SCALE GENOMIC DNA]</scope>
    <source>
        <strain evidence="2 3">SN-593</strain>
    </source>
</reference>
<proteinExistence type="predicted"/>
<evidence type="ECO:0000313" key="3">
    <source>
        <dbReference type="Proteomes" id="UP000595703"/>
    </source>
</evidence>
<name>A0A7U3UMR5_9ACTN</name>
<feature type="compositionally biased region" description="Basic and acidic residues" evidence="1">
    <location>
        <begin position="95"/>
        <end position="107"/>
    </location>
</feature>
<evidence type="ECO:0000313" key="2">
    <source>
        <dbReference type="EMBL" id="BBA95421.1"/>
    </source>
</evidence>
<dbReference type="RefSeq" id="WP_202231959.1">
    <property type="nucleotide sequence ID" value="NZ_AP018365.1"/>
</dbReference>
<sequence length="216" mass="22290">MDSSQKTALAAAVAGGYLIGRTRKARTAIAIGTFVAGRRFGLTPAGLAAEGLRQLREHPQLAGLREQIRGELLGAVRAAASSSTDRGFSSLAGALRDRGRGQGRGRDEEEPEGADGQDAGDGEGDGGTADRPAPRRRTPEPARKKTAKKTAKKAAHGTPAGKPTTAKRTSPKKSAASAKRRTSDGTAADPSAARRGGKAEKTASGRSRATTNRRGR</sequence>
<keyword evidence="3" id="KW-1185">Reference proteome</keyword>
<reference evidence="2 3" key="2">
    <citation type="journal article" date="2011" name="J. Antibiot.">
        <title>Furaquinocins I and J: novel polyketide isoprenoid hybrid compounds from Streptomyces reveromyceticus SN-593.</title>
        <authorList>
            <person name="Panthee S."/>
            <person name="Takahashi S."/>
            <person name="Takagi H."/>
            <person name="Nogawa T."/>
            <person name="Oowada E."/>
            <person name="Uramoto M."/>
            <person name="Osada H."/>
        </authorList>
    </citation>
    <scope>NUCLEOTIDE SEQUENCE [LARGE SCALE GENOMIC DNA]</scope>
    <source>
        <strain evidence="2 3">SN-593</strain>
    </source>
</reference>
<accession>A0A7U3UMR5</accession>
<organism evidence="2 3">
    <name type="scientific">Actinacidiphila reveromycinica</name>
    <dbReference type="NCBI Taxonomy" id="659352"/>
    <lineage>
        <taxon>Bacteria</taxon>
        <taxon>Bacillati</taxon>
        <taxon>Actinomycetota</taxon>
        <taxon>Actinomycetes</taxon>
        <taxon>Kitasatosporales</taxon>
        <taxon>Streptomycetaceae</taxon>
        <taxon>Actinacidiphila</taxon>
    </lineage>
</organism>
<protein>
    <recommendedName>
        <fullName evidence="4">Histone protein</fullName>
    </recommendedName>
</protein>
<feature type="compositionally biased region" description="Basic residues" evidence="1">
    <location>
        <begin position="144"/>
        <end position="155"/>
    </location>
</feature>
<reference evidence="2 3" key="3">
    <citation type="journal article" date="2011" name="Nat. Chem. Biol.">
        <title>Reveromycin A biosynthesis uses RevG and RevJ for stereospecific spiroacetal formation.</title>
        <authorList>
            <person name="Takahashi S."/>
            <person name="Toyoda A."/>
            <person name="Sekiyama Y."/>
            <person name="Takagi H."/>
            <person name="Nogawa T."/>
            <person name="Uramoto M."/>
            <person name="Suzuki R."/>
            <person name="Koshino H."/>
            <person name="Kumano T."/>
            <person name="Panthee S."/>
            <person name="Dairi T."/>
            <person name="Ishikawa J."/>
            <person name="Ikeda H."/>
            <person name="Sakaki Y."/>
            <person name="Osada H."/>
        </authorList>
    </citation>
    <scope>NUCLEOTIDE SEQUENCE [LARGE SCALE GENOMIC DNA]</scope>
    <source>
        <strain evidence="2 3">SN-593</strain>
    </source>
</reference>
<dbReference type="KEGG" id="arev:RVR_266"/>
<feature type="region of interest" description="Disordered" evidence="1">
    <location>
        <begin position="80"/>
        <end position="216"/>
    </location>
</feature>
<dbReference type="AlphaFoldDB" id="A0A7U3UMR5"/>
<evidence type="ECO:0000256" key="1">
    <source>
        <dbReference type="SAM" id="MobiDB-lite"/>
    </source>
</evidence>
<dbReference type="Proteomes" id="UP000595703">
    <property type="component" value="Chromosome"/>
</dbReference>
<evidence type="ECO:0008006" key="4">
    <source>
        <dbReference type="Google" id="ProtNLM"/>
    </source>
</evidence>
<reference evidence="2 3" key="4">
    <citation type="journal article" date="2020" name="Sci. Rep.">
        <title>beta-carboline chemical signals induce reveromycin production through a LuxR family regulator in Streptomyces sp. SN-593.</title>
        <authorList>
            <person name="Panthee S."/>
            <person name="Kito N."/>
            <person name="Hayashi T."/>
            <person name="Shimizu T."/>
            <person name="Ishikawa J."/>
            <person name="Hamamoto H."/>
            <person name="Osada H."/>
            <person name="Takahashi S."/>
        </authorList>
    </citation>
    <scope>NUCLEOTIDE SEQUENCE [LARGE SCALE GENOMIC DNA]</scope>
    <source>
        <strain evidence="2 3">SN-593</strain>
    </source>
</reference>
<gene>
    <name evidence="2" type="ORF">RVR_266</name>
</gene>
<dbReference type="EMBL" id="AP018365">
    <property type="protein sequence ID" value="BBA95421.1"/>
    <property type="molecule type" value="Genomic_DNA"/>
</dbReference>